<dbReference type="InterPro" id="IPR036259">
    <property type="entry name" value="MFS_trans_sf"/>
</dbReference>
<dbReference type="NCBIfam" id="TIGR00792">
    <property type="entry name" value="gph"/>
    <property type="match status" value="1"/>
</dbReference>
<evidence type="ECO:0000256" key="3">
    <source>
        <dbReference type="SAM" id="Phobius"/>
    </source>
</evidence>
<sequence length="483" mass="52595">MGENSQDNTQNGAPAGGLQKKTKIAYGVGAVGKDMVYMLVASYILYYYNSVLGVSSVFIGTVLMVARVFDAFNDPIMGIVVAKTRSRWGRFRPWIFSGTVLNAVVLYAMFAVPESMGAGGMKVFLTVTYFLWGITYTLMDIPYWSMIPAITEPGKERENLSALARSCAGVGSAIPTVLTMIVVPAISGAALAADKLKITDYRIGFKWWALLVAVVFVISEAICVANVKERGDTVVESHGIGEMFHSLVTNDQALAVVITIVLVNSALYITSNLLIYFFTYDIGSESGYALFSAFGGGAQILAMMLFPLFRKKMSKRKLFVHSVVYEIVGYVMLLACSLAGVTRMTVGGVPCWYVLFIPGLLVFAGSGLLNVLITVCLADSIDYGEYKNGQRDESVICSMQTFVVKLASGVAVFFAGLAIKWVGLIQPADGTSEIIEQSTGTLMGLSMMMTVVPIVLLIIGLVFFIRKYKLTEERMQEIMTKLR</sequence>
<feature type="transmembrane region" description="Helical" evidence="3">
    <location>
        <begin position="93"/>
        <end position="111"/>
    </location>
</feature>
<keyword evidence="1" id="KW-0813">Transport</keyword>
<evidence type="ECO:0000256" key="1">
    <source>
        <dbReference type="ARBA" id="ARBA00022448"/>
    </source>
</evidence>
<protein>
    <submittedName>
        <fullName evidence="4">Glycoside-pentoside-hexuronide (GPH):cation symporter</fullName>
    </submittedName>
</protein>
<feature type="transmembrane region" description="Helical" evidence="3">
    <location>
        <begin position="207"/>
        <end position="227"/>
    </location>
</feature>
<dbReference type="SUPFAM" id="SSF103473">
    <property type="entry name" value="MFS general substrate transporter"/>
    <property type="match status" value="1"/>
</dbReference>
<feature type="transmembrane region" description="Helical" evidence="3">
    <location>
        <begin position="288"/>
        <end position="306"/>
    </location>
</feature>
<dbReference type="CDD" id="cd17332">
    <property type="entry name" value="MFS_MelB_like"/>
    <property type="match status" value="1"/>
</dbReference>
<dbReference type="InterPro" id="IPR039672">
    <property type="entry name" value="MFS_2"/>
</dbReference>
<keyword evidence="3" id="KW-1133">Transmembrane helix</keyword>
<dbReference type="Proteomes" id="UP001494672">
    <property type="component" value="Unassembled WGS sequence"/>
</dbReference>
<name>A0ABV1IBF2_9FIRM</name>
<keyword evidence="3" id="KW-0812">Transmembrane</keyword>
<dbReference type="RefSeq" id="WP_349093325.1">
    <property type="nucleotide sequence ID" value="NZ_JBBNGJ010000007.1"/>
</dbReference>
<dbReference type="PANTHER" id="PTHR11328:SF36">
    <property type="entry name" value="MELIBIOSE PERMEASE"/>
    <property type="match status" value="1"/>
</dbReference>
<feature type="transmembrane region" description="Helical" evidence="3">
    <location>
        <begin position="318"/>
        <end position="340"/>
    </location>
</feature>
<dbReference type="Gene3D" id="1.20.1250.20">
    <property type="entry name" value="MFS general substrate transporter like domains"/>
    <property type="match status" value="1"/>
</dbReference>
<feature type="transmembrane region" description="Helical" evidence="3">
    <location>
        <begin position="162"/>
        <end position="187"/>
    </location>
</feature>
<dbReference type="Pfam" id="PF13347">
    <property type="entry name" value="MFS_2"/>
    <property type="match status" value="1"/>
</dbReference>
<dbReference type="PANTHER" id="PTHR11328">
    <property type="entry name" value="MAJOR FACILITATOR SUPERFAMILY DOMAIN-CONTAINING PROTEIN"/>
    <property type="match status" value="1"/>
</dbReference>
<dbReference type="InterPro" id="IPR001927">
    <property type="entry name" value="Na/Gal_symport"/>
</dbReference>
<keyword evidence="3" id="KW-0472">Membrane</keyword>
<feature type="transmembrane region" description="Helical" evidence="3">
    <location>
        <begin position="52"/>
        <end position="72"/>
    </location>
</feature>
<dbReference type="EMBL" id="JBBNGJ010000007">
    <property type="protein sequence ID" value="MEQ2593281.1"/>
    <property type="molecule type" value="Genomic_DNA"/>
</dbReference>
<keyword evidence="5" id="KW-1185">Reference proteome</keyword>
<feature type="transmembrane region" description="Helical" evidence="3">
    <location>
        <begin position="352"/>
        <end position="381"/>
    </location>
</feature>
<feature type="transmembrane region" description="Helical" evidence="3">
    <location>
        <begin position="123"/>
        <end position="141"/>
    </location>
</feature>
<comment type="caution">
    <text evidence="4">The sequence shown here is derived from an EMBL/GenBank/DDBJ whole genome shotgun (WGS) entry which is preliminary data.</text>
</comment>
<evidence type="ECO:0000313" key="4">
    <source>
        <dbReference type="EMBL" id="MEQ2593281.1"/>
    </source>
</evidence>
<feature type="transmembrane region" description="Helical" evidence="3">
    <location>
        <begin position="442"/>
        <end position="465"/>
    </location>
</feature>
<organism evidence="4 5">
    <name type="scientific">Coprococcus aceti</name>
    <dbReference type="NCBI Taxonomy" id="2981786"/>
    <lineage>
        <taxon>Bacteria</taxon>
        <taxon>Bacillati</taxon>
        <taxon>Bacillota</taxon>
        <taxon>Clostridia</taxon>
        <taxon>Lachnospirales</taxon>
        <taxon>Lachnospiraceae</taxon>
        <taxon>Coprococcus</taxon>
    </lineage>
</organism>
<evidence type="ECO:0000313" key="5">
    <source>
        <dbReference type="Proteomes" id="UP001494672"/>
    </source>
</evidence>
<gene>
    <name evidence="4" type="ORF">AAAU18_10220</name>
</gene>
<accession>A0ABV1IBF2</accession>
<proteinExistence type="predicted"/>
<feature type="transmembrane region" description="Helical" evidence="3">
    <location>
        <begin position="402"/>
        <end position="422"/>
    </location>
</feature>
<keyword evidence="2" id="KW-0769">Symport</keyword>
<feature type="transmembrane region" description="Helical" evidence="3">
    <location>
        <begin position="253"/>
        <end position="276"/>
    </location>
</feature>
<evidence type="ECO:0000256" key="2">
    <source>
        <dbReference type="ARBA" id="ARBA00022847"/>
    </source>
</evidence>
<reference evidence="4 5" key="1">
    <citation type="submission" date="2024-04" db="EMBL/GenBank/DDBJ databases">
        <title>Human intestinal bacterial collection.</title>
        <authorList>
            <person name="Pauvert C."/>
            <person name="Hitch T.C.A."/>
            <person name="Clavel T."/>
        </authorList>
    </citation>
    <scope>NUCLEOTIDE SEQUENCE [LARGE SCALE GENOMIC DNA]</scope>
    <source>
        <strain evidence="4 5">CLA-AA-H181</strain>
    </source>
</reference>